<dbReference type="EMBL" id="CP014864">
    <property type="protein sequence ID" value="AMX03343.1"/>
    <property type="molecule type" value="Genomic_DNA"/>
</dbReference>
<keyword evidence="8" id="KW-1185">Reference proteome</keyword>
<reference evidence="8" key="1">
    <citation type="submission" date="2016-03" db="EMBL/GenBank/DDBJ databases">
        <authorList>
            <person name="Lee Y.-S."/>
            <person name="Choi Y.-L."/>
        </authorList>
    </citation>
    <scope>NUCLEOTIDE SEQUENCE [LARGE SCALE GENOMIC DNA]</scope>
    <source>
        <strain evidence="8">DAU221</strain>
    </source>
</reference>
<keyword evidence="4" id="KW-0812">Transmembrane</keyword>
<dbReference type="RefSeq" id="WP_067155350.1">
    <property type="nucleotide sequence ID" value="NZ_CP014864.1"/>
</dbReference>
<evidence type="ECO:0000256" key="1">
    <source>
        <dbReference type="ARBA" id="ARBA00004651"/>
    </source>
</evidence>
<name>A0A143HNP8_MICTH</name>
<evidence type="ECO:0000256" key="6">
    <source>
        <dbReference type="ARBA" id="ARBA00023136"/>
    </source>
</evidence>
<dbReference type="Proteomes" id="UP000076077">
    <property type="component" value="Chromosome"/>
</dbReference>
<organism evidence="7 8">
    <name type="scientific">Microbulbifer thermotolerans</name>
    <dbReference type="NCBI Taxonomy" id="252514"/>
    <lineage>
        <taxon>Bacteria</taxon>
        <taxon>Pseudomonadati</taxon>
        <taxon>Pseudomonadota</taxon>
        <taxon>Gammaproteobacteria</taxon>
        <taxon>Cellvibrionales</taxon>
        <taxon>Microbulbiferaceae</taxon>
        <taxon>Microbulbifer</taxon>
    </lineage>
</organism>
<dbReference type="InterPro" id="IPR004630">
    <property type="entry name" value="UPF0324_YeiH-like"/>
</dbReference>
<evidence type="ECO:0000256" key="5">
    <source>
        <dbReference type="ARBA" id="ARBA00022989"/>
    </source>
</evidence>
<dbReference type="KEGG" id="mthd:A3224_12820"/>
<proteinExistence type="inferred from homology"/>
<gene>
    <name evidence="7" type="ORF">A3224_12820</name>
</gene>
<keyword evidence="5" id="KW-1133">Transmembrane helix</keyword>
<evidence type="ECO:0000313" key="7">
    <source>
        <dbReference type="EMBL" id="AMX03343.1"/>
    </source>
</evidence>
<dbReference type="PANTHER" id="PTHR30106">
    <property type="entry name" value="INNER MEMBRANE PROTEIN YEIH-RELATED"/>
    <property type="match status" value="1"/>
</dbReference>
<dbReference type="PANTHER" id="PTHR30106:SF2">
    <property type="entry name" value="UPF0324 INNER MEMBRANE PROTEIN YEIH"/>
    <property type="match status" value="1"/>
</dbReference>
<dbReference type="Pfam" id="PF03601">
    <property type="entry name" value="Cons_hypoth698"/>
    <property type="match status" value="1"/>
</dbReference>
<comment type="subcellular location">
    <subcellularLocation>
        <location evidence="1">Cell membrane</location>
        <topology evidence="1">Multi-pass membrane protein</topology>
    </subcellularLocation>
</comment>
<dbReference type="OrthoDB" id="9805703at2"/>
<evidence type="ECO:0000256" key="4">
    <source>
        <dbReference type="ARBA" id="ARBA00022692"/>
    </source>
</evidence>
<dbReference type="GeneID" id="76608926"/>
<dbReference type="NCBIfam" id="TIGR00698">
    <property type="entry name" value="YeiH family putative sulfate export transporter"/>
    <property type="match status" value="1"/>
</dbReference>
<accession>A0A143HNP8</accession>
<dbReference type="AlphaFoldDB" id="A0A143HNP8"/>
<evidence type="ECO:0000256" key="3">
    <source>
        <dbReference type="ARBA" id="ARBA00022475"/>
    </source>
</evidence>
<protein>
    <submittedName>
        <fullName evidence="7">Uncharacterized protein</fullName>
    </submittedName>
</protein>
<comment type="similarity">
    <text evidence="2">Belongs to the UPF0324 family.</text>
</comment>
<evidence type="ECO:0000313" key="8">
    <source>
        <dbReference type="Proteomes" id="UP000076077"/>
    </source>
</evidence>
<evidence type="ECO:0000256" key="2">
    <source>
        <dbReference type="ARBA" id="ARBA00007977"/>
    </source>
</evidence>
<keyword evidence="6" id="KW-0472">Membrane</keyword>
<dbReference type="STRING" id="252514.A3224_12820"/>
<dbReference type="GO" id="GO:0005886">
    <property type="term" value="C:plasma membrane"/>
    <property type="evidence" value="ECO:0007669"/>
    <property type="project" value="UniProtKB-SubCell"/>
</dbReference>
<sequence length="323" mass="33618">MWIHLLLITGSAVALAQVPQIAGLGLSALPLAILLGMLYGNLYPTKGNDEGAVNWCQRRALRLGIVLFGFNLSLQQVAALGWQLVLVDTLVICVVLAVGIGVGMRLLGLSRELAVLTSVGSAVCGAAAIAAAEPVARAREQDVAVAVATVVLFGTLATFCYPLIYSLCGWEESVFGIYIGSTVHEVAQAVAAGQSIGADAMQSALVAKLVRVMLLAPVVVFLGSVLFRARGGERRGAPAPLPGFVFGFALAVGLNSVLVLPQALQTVLQLASQGLLALGMAALGVKARWRSIRSAGARPLLLSSLLFLLLLGGGFVLNAYFYR</sequence>
<keyword evidence="3" id="KW-1003">Cell membrane</keyword>
<dbReference type="InterPro" id="IPR018383">
    <property type="entry name" value="UPF0324_pro"/>
</dbReference>